<evidence type="ECO:0000313" key="6">
    <source>
        <dbReference type="EMBL" id="KZS97309.1"/>
    </source>
</evidence>
<dbReference type="GO" id="GO:0005634">
    <property type="term" value="C:nucleus"/>
    <property type="evidence" value="ECO:0007669"/>
    <property type="project" value="UniProtKB-SubCell"/>
</dbReference>
<dbReference type="InterPro" id="IPR050358">
    <property type="entry name" value="RSE1/DDB1/CFT1"/>
</dbReference>
<keyword evidence="2" id="KW-0539">Nucleus</keyword>
<evidence type="ECO:0000259" key="4">
    <source>
        <dbReference type="Pfam" id="PF10433"/>
    </source>
</evidence>
<dbReference type="InterPro" id="IPR058543">
    <property type="entry name" value="Beta-prop_RSE1/DDB1/CPSF1_2nd"/>
</dbReference>
<comment type="subcellular location">
    <subcellularLocation>
        <location evidence="1">Nucleus</location>
    </subcellularLocation>
</comment>
<feature type="domain" description="RSE1/DDB1/CPSF1 C-terminal" evidence="3">
    <location>
        <begin position="1102"/>
        <end position="1425"/>
    </location>
</feature>
<evidence type="ECO:0000256" key="1">
    <source>
        <dbReference type="ARBA" id="ARBA00004123"/>
    </source>
</evidence>
<dbReference type="InterPro" id="IPR018846">
    <property type="entry name" value="Beta-prop_RSE1/DDB1/CPSF1_1st"/>
</dbReference>
<dbReference type="GO" id="GO:0003676">
    <property type="term" value="F:nucleic acid binding"/>
    <property type="evidence" value="ECO:0007669"/>
    <property type="project" value="InterPro"/>
</dbReference>
<protein>
    <recommendedName>
        <fullName evidence="8">DNA damage-binding protein 1</fullName>
    </recommendedName>
</protein>
<dbReference type="Proteomes" id="UP000076722">
    <property type="component" value="Unassembled WGS sequence"/>
</dbReference>
<feature type="domain" description="RSE1/DDB1/CPSF1 first beta-propeller" evidence="4">
    <location>
        <begin position="127"/>
        <end position="354"/>
    </location>
</feature>
<dbReference type="InterPro" id="IPR004871">
    <property type="entry name" value="RSE1/DDB1/CPSF1_C"/>
</dbReference>
<evidence type="ECO:0000313" key="7">
    <source>
        <dbReference type="Proteomes" id="UP000076722"/>
    </source>
</evidence>
<proteinExistence type="predicted"/>
<dbReference type="Pfam" id="PF03178">
    <property type="entry name" value="CPSF_A"/>
    <property type="match status" value="1"/>
</dbReference>
<dbReference type="Pfam" id="PF10433">
    <property type="entry name" value="Beta-prop_RSE1_1st"/>
    <property type="match status" value="1"/>
</dbReference>
<dbReference type="OrthoDB" id="6109at2759"/>
<dbReference type="STRING" id="1314777.A0A164YWN6"/>
<feature type="domain" description="RSE1/DDB1/CPSF1 second beta-propeller" evidence="5">
    <location>
        <begin position="660"/>
        <end position="1009"/>
    </location>
</feature>
<accession>A0A164YWN6</accession>
<gene>
    <name evidence="6" type="ORF">SISNIDRAFT_406108</name>
</gene>
<evidence type="ECO:0000256" key="2">
    <source>
        <dbReference type="ARBA" id="ARBA00023242"/>
    </source>
</evidence>
<organism evidence="6 7">
    <name type="scientific">Sistotremastrum niveocremeum HHB9708</name>
    <dbReference type="NCBI Taxonomy" id="1314777"/>
    <lineage>
        <taxon>Eukaryota</taxon>
        <taxon>Fungi</taxon>
        <taxon>Dikarya</taxon>
        <taxon>Basidiomycota</taxon>
        <taxon>Agaricomycotina</taxon>
        <taxon>Agaricomycetes</taxon>
        <taxon>Sistotremastrales</taxon>
        <taxon>Sistotremastraceae</taxon>
        <taxon>Sertulicium</taxon>
        <taxon>Sertulicium niveocremeum</taxon>
    </lineage>
</organism>
<sequence>MRALRQEIISPSGVEYATRLNLTPSTRHLQSVSSSSTSKESRVISNLVVARSNVLRIYEVREEPAPLPSYEEAAQRMQARPMGSHKDTEAVEGEVQMDGEGEGFVNMGTVKSSANIVAPTVTRFRFLREHHVHGIVTGMDRISFGEAELDKLLISFKDAKIALMEWSEATHDISTISIHTYERSAQMLSPDAPRHTTLLRVDPASRCAALLLPHDALAILPFNQSQDLVGDQEPDNATKEIPYSPSFVLDLHDISHEIRNIIDFVFLPGLIHPTLAILFQTQQTWTGRLKEYKDTTRLWRISMDLSSQTYPIVSRIENLPYDAFSLLSISPSSGDGLLILASNSIVFVDQQSHAALIPANGWATRVTELPVASFATSNVLTIPQAGLDAGGDALMNGEIPHVLELEGSKVEFVDDNTAFVVTSEGVIYPLEFQKDGGRVASKVVFGAPIARTAAPSVLVRIGENHLFLGSTTGPSPLIKIVKVEEEVIPEVGKANSLENGDNVVVEKEAAMDLDDDLYGESVADKPQVNGTTNGVHIETRWTIRLAYCDTLPGHGPITDMTFILNQYGDRNVAELMTSTGVGCTGGFTLYQNFLPTRVKRKMHAIGGSRGIWHIPLRQAPKFNGVATNGNQGVIISTDATPTPGLSRVASRSARNDPIIMNRTTKATVGAASFFQGTAIVQVLIDSIRVLSPDGSERQNIKDMDGNNVRPKIRACHISDPFILIIREDDTLGLFIGEAERGKIRRKDMSTMGDKSSRYIAGSFFTDKTGMFSVLSAQSGEPVQLNGKEKTAGTSSIEAATDTDRGTQWLLLCRPQGVMEIWALPKLTLVFSTPIISTLQSILADSFDIAAPSPPQDPPRQAQEIDIEQVVLTSLGENDQRPHLCILLRNGYLAIYEVVPIPASALRDMPSRHRDTCVPIQFSKMRTYALGSSSLADEDRAAPSVVEAIRKPSRILHPFKTTPRLSNGEPGSVTYHGVFLTGDIPLWILATETTAIRIHPCGNNVVHAFSTCPLWGSQGDFLLYTDEGPVLLEWMPEFDIGTELPSRFIPQGKAYSHLSYDVQSSLVVAVASLKTRFQMFDEEGKAIWEPEEPTVSDPTQECSALELISPDGWYTLDGYEFAWNEFVNALETVTLETLSTEAGEKEFIAVGTTLYRGEDLAVKGATYIFEIVQVVGDTEPPHDRRFKLKLLCRDEAKGPVTALCGINGYLVSSMGQKIFVRAFELDERLVGVAFLDVGVYVTSLRSLKNLLLIGDAVRSVWLVAFQEDPFKLAVLAKDLGAVCTMTADFIFGDEEMGIVTSDEEGVLRIYAYDPSDLESRSGMYLMCRSEFHGQSETPRCITVARRTKELDMITPQSRLIYCGTDGSISSLTPVEAEGFQRLQLLQGQLTRNVQHVAGLNPKALRTVRNEGRSKPLTRGIVDGGLVMGSFWELPLARQAEMTRQIGTDARTIVEDLCGLEGSW</sequence>
<dbReference type="Pfam" id="PF23726">
    <property type="entry name" value="Beta-prop_RSE1_2nd"/>
    <property type="match status" value="1"/>
</dbReference>
<evidence type="ECO:0000259" key="3">
    <source>
        <dbReference type="Pfam" id="PF03178"/>
    </source>
</evidence>
<reference evidence="6 7" key="1">
    <citation type="journal article" date="2016" name="Mol. Biol. Evol.">
        <title>Comparative Genomics of Early-Diverging Mushroom-Forming Fungi Provides Insights into the Origins of Lignocellulose Decay Capabilities.</title>
        <authorList>
            <person name="Nagy L.G."/>
            <person name="Riley R."/>
            <person name="Tritt A."/>
            <person name="Adam C."/>
            <person name="Daum C."/>
            <person name="Floudas D."/>
            <person name="Sun H."/>
            <person name="Yadav J.S."/>
            <person name="Pangilinan J."/>
            <person name="Larsson K.H."/>
            <person name="Matsuura K."/>
            <person name="Barry K."/>
            <person name="Labutti K."/>
            <person name="Kuo R."/>
            <person name="Ohm R.A."/>
            <person name="Bhattacharya S.S."/>
            <person name="Shirouzu T."/>
            <person name="Yoshinaga Y."/>
            <person name="Martin F.M."/>
            <person name="Grigoriev I.V."/>
            <person name="Hibbett D.S."/>
        </authorList>
    </citation>
    <scope>NUCLEOTIDE SEQUENCE [LARGE SCALE GENOMIC DNA]</scope>
    <source>
        <strain evidence="6 7">HHB9708</strain>
    </source>
</reference>
<evidence type="ECO:0000259" key="5">
    <source>
        <dbReference type="Pfam" id="PF23726"/>
    </source>
</evidence>
<evidence type="ECO:0008006" key="8">
    <source>
        <dbReference type="Google" id="ProtNLM"/>
    </source>
</evidence>
<dbReference type="PANTHER" id="PTHR10644">
    <property type="entry name" value="DNA REPAIR/RNA PROCESSING CPSF FAMILY"/>
    <property type="match status" value="1"/>
</dbReference>
<name>A0A164YWN6_9AGAM</name>
<dbReference type="EMBL" id="KV419397">
    <property type="protein sequence ID" value="KZS97309.1"/>
    <property type="molecule type" value="Genomic_DNA"/>
</dbReference>
<dbReference type="InterPro" id="IPR015943">
    <property type="entry name" value="WD40/YVTN_repeat-like_dom_sf"/>
</dbReference>
<keyword evidence="7" id="KW-1185">Reference proteome</keyword>
<dbReference type="Gene3D" id="2.130.10.10">
    <property type="entry name" value="YVTN repeat-like/Quinoprotein amine dehydrogenase"/>
    <property type="match status" value="3"/>
</dbReference>